<evidence type="ECO:0000313" key="12">
    <source>
        <dbReference type="EMBL" id="GIJ55267.1"/>
    </source>
</evidence>
<reference evidence="12" key="1">
    <citation type="submission" date="2021-01" db="EMBL/GenBank/DDBJ databases">
        <title>Whole genome shotgun sequence of Virgisporangium aurantiacum NBRC 16421.</title>
        <authorList>
            <person name="Komaki H."/>
            <person name="Tamura T."/>
        </authorList>
    </citation>
    <scope>NUCLEOTIDE SEQUENCE</scope>
    <source>
        <strain evidence="12">NBRC 16421</strain>
    </source>
</reference>
<dbReference type="InterPro" id="IPR050351">
    <property type="entry name" value="BphY/WalK/GraS-like"/>
</dbReference>
<dbReference type="GO" id="GO:0030295">
    <property type="term" value="F:protein kinase activator activity"/>
    <property type="evidence" value="ECO:0007669"/>
    <property type="project" value="TreeGrafter"/>
</dbReference>
<organism evidence="12 13">
    <name type="scientific">Virgisporangium aurantiacum</name>
    <dbReference type="NCBI Taxonomy" id="175570"/>
    <lineage>
        <taxon>Bacteria</taxon>
        <taxon>Bacillati</taxon>
        <taxon>Actinomycetota</taxon>
        <taxon>Actinomycetes</taxon>
        <taxon>Micromonosporales</taxon>
        <taxon>Micromonosporaceae</taxon>
        <taxon>Virgisporangium</taxon>
    </lineage>
</organism>
<dbReference type="PANTHER" id="PTHR42878">
    <property type="entry name" value="TWO-COMPONENT HISTIDINE KINASE"/>
    <property type="match status" value="1"/>
</dbReference>
<feature type="domain" description="Histidine kinase" evidence="11">
    <location>
        <begin position="192"/>
        <end position="403"/>
    </location>
</feature>
<dbReference type="GO" id="GO:0000155">
    <property type="term" value="F:phosphorelay sensor kinase activity"/>
    <property type="evidence" value="ECO:0007669"/>
    <property type="project" value="InterPro"/>
</dbReference>
<keyword evidence="6" id="KW-0547">Nucleotide-binding</keyword>
<evidence type="ECO:0000256" key="6">
    <source>
        <dbReference type="ARBA" id="ARBA00022741"/>
    </source>
</evidence>
<dbReference type="SUPFAM" id="SSF55781">
    <property type="entry name" value="GAF domain-like"/>
    <property type="match status" value="1"/>
</dbReference>
<dbReference type="InterPro" id="IPR003661">
    <property type="entry name" value="HisK_dim/P_dom"/>
</dbReference>
<gene>
    <name evidence="12" type="ORF">Vau01_027830</name>
</gene>
<evidence type="ECO:0000256" key="1">
    <source>
        <dbReference type="ARBA" id="ARBA00000085"/>
    </source>
</evidence>
<keyword evidence="13" id="KW-1185">Reference proteome</keyword>
<keyword evidence="5" id="KW-0808">Transferase</keyword>
<evidence type="ECO:0000256" key="2">
    <source>
        <dbReference type="ARBA" id="ARBA00004236"/>
    </source>
</evidence>
<accession>A0A8J3Z2P0</accession>
<keyword evidence="4" id="KW-0597">Phosphoprotein</keyword>
<evidence type="ECO:0000256" key="9">
    <source>
        <dbReference type="ARBA" id="ARBA00023012"/>
    </source>
</evidence>
<dbReference type="PANTHER" id="PTHR42878:SF7">
    <property type="entry name" value="SENSOR HISTIDINE KINASE GLRK"/>
    <property type="match status" value="1"/>
</dbReference>
<dbReference type="InterPro" id="IPR003018">
    <property type="entry name" value="GAF"/>
</dbReference>
<dbReference type="InterPro" id="IPR003594">
    <property type="entry name" value="HATPase_dom"/>
</dbReference>
<dbReference type="SUPFAM" id="SSF47384">
    <property type="entry name" value="Homodimeric domain of signal transducing histidine kinase"/>
    <property type="match status" value="1"/>
</dbReference>
<dbReference type="EMBL" id="BOPG01000016">
    <property type="protein sequence ID" value="GIJ55267.1"/>
    <property type="molecule type" value="Genomic_DNA"/>
</dbReference>
<keyword evidence="7" id="KW-0418">Kinase</keyword>
<evidence type="ECO:0000256" key="4">
    <source>
        <dbReference type="ARBA" id="ARBA00022553"/>
    </source>
</evidence>
<dbReference type="SUPFAM" id="SSF55874">
    <property type="entry name" value="ATPase domain of HSP90 chaperone/DNA topoisomerase II/histidine kinase"/>
    <property type="match status" value="1"/>
</dbReference>
<dbReference type="EC" id="2.7.13.3" evidence="3"/>
<dbReference type="SMART" id="SM00388">
    <property type="entry name" value="HisKA"/>
    <property type="match status" value="1"/>
</dbReference>
<dbReference type="SMART" id="SM00065">
    <property type="entry name" value="GAF"/>
    <property type="match status" value="1"/>
</dbReference>
<dbReference type="AlphaFoldDB" id="A0A8J3Z2P0"/>
<dbReference type="Pfam" id="PF02518">
    <property type="entry name" value="HATPase_c"/>
    <property type="match status" value="1"/>
</dbReference>
<evidence type="ECO:0000256" key="3">
    <source>
        <dbReference type="ARBA" id="ARBA00012438"/>
    </source>
</evidence>
<dbReference type="Gene3D" id="3.30.565.10">
    <property type="entry name" value="Histidine kinase-like ATPase, C-terminal domain"/>
    <property type="match status" value="1"/>
</dbReference>
<dbReference type="GO" id="GO:0005524">
    <property type="term" value="F:ATP binding"/>
    <property type="evidence" value="ECO:0007669"/>
    <property type="project" value="UniProtKB-KW"/>
</dbReference>
<comment type="catalytic activity">
    <reaction evidence="1">
        <text>ATP + protein L-histidine = ADP + protein N-phospho-L-histidine.</text>
        <dbReference type="EC" id="2.7.13.3"/>
    </reaction>
</comment>
<evidence type="ECO:0000259" key="11">
    <source>
        <dbReference type="PROSITE" id="PS50109"/>
    </source>
</evidence>
<evidence type="ECO:0000256" key="7">
    <source>
        <dbReference type="ARBA" id="ARBA00022777"/>
    </source>
</evidence>
<dbReference type="GO" id="GO:0000156">
    <property type="term" value="F:phosphorelay response regulator activity"/>
    <property type="evidence" value="ECO:0007669"/>
    <property type="project" value="TreeGrafter"/>
</dbReference>
<dbReference type="InterPro" id="IPR005467">
    <property type="entry name" value="His_kinase_dom"/>
</dbReference>
<dbReference type="Gene3D" id="3.30.450.40">
    <property type="match status" value="1"/>
</dbReference>
<dbReference type="PRINTS" id="PR00344">
    <property type="entry name" value="BCTRLSENSOR"/>
</dbReference>
<keyword evidence="9" id="KW-0902">Two-component regulatory system</keyword>
<evidence type="ECO:0000256" key="10">
    <source>
        <dbReference type="ARBA" id="ARBA00039401"/>
    </source>
</evidence>
<dbReference type="InterPro" id="IPR036097">
    <property type="entry name" value="HisK_dim/P_sf"/>
</dbReference>
<evidence type="ECO:0000256" key="8">
    <source>
        <dbReference type="ARBA" id="ARBA00022840"/>
    </source>
</evidence>
<dbReference type="Pfam" id="PF00512">
    <property type="entry name" value="HisKA"/>
    <property type="match status" value="1"/>
</dbReference>
<dbReference type="InterPro" id="IPR036890">
    <property type="entry name" value="HATPase_C_sf"/>
</dbReference>
<proteinExistence type="predicted"/>
<evidence type="ECO:0000256" key="5">
    <source>
        <dbReference type="ARBA" id="ARBA00022679"/>
    </source>
</evidence>
<dbReference type="GO" id="GO:0005886">
    <property type="term" value="C:plasma membrane"/>
    <property type="evidence" value="ECO:0007669"/>
    <property type="project" value="UniProtKB-SubCell"/>
</dbReference>
<dbReference type="InterPro" id="IPR004358">
    <property type="entry name" value="Sig_transdc_His_kin-like_C"/>
</dbReference>
<dbReference type="PROSITE" id="PS50109">
    <property type="entry name" value="HIS_KIN"/>
    <property type="match status" value="1"/>
</dbReference>
<sequence length="415" mass="44804">MAEGTDERSRLEALSRYGLLDAIPNPDLQSVVDLAAYLCGAPNAVVNIIDADHQRQLAAAGFEPGTVARCDSMCTVTIEESEPVLVPDATKDDRFNRNPYVTGALDSVRFYAASQLREPGGEVLGTLCVFDNEVRSLTGEQRDGLDKLAHMVMDVLELRRHAELLREALHEVRSTSDELLRSNAALSDFAGQVSHDLKNPLTGILGFVATVADLPAVAADADAHKMLGRALSSATRMWRMIEDVLSHASAGSRQDLQRVPLQEVARWVVDDLEPTINAAGATVRVTALPTVIGDGTQLRVLLQNLVSNAVKFRRPDVPCEVRISAQEDIHGWTLAVTDNGIGIPPADRERVLELFTRLRPDIEGSGIGLATVRRIVAAHQATLQIDGTPGGGTTIHVNLPRRRAQLAPELAAALT</sequence>
<dbReference type="CDD" id="cd00082">
    <property type="entry name" value="HisKA"/>
    <property type="match status" value="1"/>
</dbReference>
<dbReference type="Gene3D" id="1.10.287.130">
    <property type="match status" value="1"/>
</dbReference>
<dbReference type="Pfam" id="PF01590">
    <property type="entry name" value="GAF"/>
    <property type="match status" value="1"/>
</dbReference>
<dbReference type="RefSeq" id="WP_203991846.1">
    <property type="nucleotide sequence ID" value="NZ_BOPG01000016.1"/>
</dbReference>
<dbReference type="SMART" id="SM00387">
    <property type="entry name" value="HATPase_c"/>
    <property type="match status" value="1"/>
</dbReference>
<keyword evidence="8" id="KW-0067">ATP-binding</keyword>
<name>A0A8J3Z2P0_9ACTN</name>
<dbReference type="GO" id="GO:0007234">
    <property type="term" value="P:osmosensory signaling via phosphorelay pathway"/>
    <property type="evidence" value="ECO:0007669"/>
    <property type="project" value="TreeGrafter"/>
</dbReference>
<dbReference type="Proteomes" id="UP000612585">
    <property type="component" value="Unassembled WGS sequence"/>
</dbReference>
<protein>
    <recommendedName>
        <fullName evidence="10">Sensor-like histidine kinase SenX3</fullName>
        <ecNumber evidence="3">2.7.13.3</ecNumber>
    </recommendedName>
</protein>
<comment type="subcellular location">
    <subcellularLocation>
        <location evidence="2">Cell membrane</location>
    </subcellularLocation>
</comment>
<comment type="caution">
    <text evidence="12">The sequence shown here is derived from an EMBL/GenBank/DDBJ whole genome shotgun (WGS) entry which is preliminary data.</text>
</comment>
<dbReference type="InterPro" id="IPR029016">
    <property type="entry name" value="GAF-like_dom_sf"/>
</dbReference>
<evidence type="ECO:0000313" key="13">
    <source>
        <dbReference type="Proteomes" id="UP000612585"/>
    </source>
</evidence>